<evidence type="ECO:0000259" key="4">
    <source>
        <dbReference type="Pfam" id="PF00728"/>
    </source>
</evidence>
<evidence type="ECO:0000313" key="6">
    <source>
        <dbReference type="EMBL" id="MBP2113005.1"/>
    </source>
</evidence>
<keyword evidence="2" id="KW-0378">Hydrolase</keyword>
<dbReference type="Pfam" id="PF00728">
    <property type="entry name" value="Glyco_hydro_20"/>
    <property type="match status" value="1"/>
</dbReference>
<dbReference type="InterPro" id="IPR029018">
    <property type="entry name" value="Hex-like_dom2"/>
</dbReference>
<keyword evidence="7" id="KW-1185">Reference proteome</keyword>
<comment type="caution">
    <text evidence="6">The sequence shown here is derived from an EMBL/GenBank/DDBJ whole genome shotgun (WGS) entry which is preliminary data.</text>
</comment>
<dbReference type="PANTHER" id="PTHR21040:SF8">
    <property type="entry name" value="BCDNA.GH04120"/>
    <property type="match status" value="1"/>
</dbReference>
<protein>
    <recommendedName>
        <fullName evidence="8">Beta-N-acetylhexosaminidase</fullName>
    </recommendedName>
</protein>
<dbReference type="InterPro" id="IPR025705">
    <property type="entry name" value="Beta_hexosaminidase_sua/sub"/>
</dbReference>
<dbReference type="PRINTS" id="PR00738">
    <property type="entry name" value="GLHYDRLASE20"/>
</dbReference>
<reference evidence="6 7" key="1">
    <citation type="submission" date="2021-03" db="EMBL/GenBank/DDBJ databases">
        <title>Genomic Encyclopedia of Type Strains, Phase IV (KMG-IV): sequencing the most valuable type-strain genomes for metagenomic binning, comparative biology and taxonomic classification.</title>
        <authorList>
            <person name="Goeker M."/>
        </authorList>
    </citation>
    <scope>NUCLEOTIDE SEQUENCE [LARGE SCALE GENOMIC DNA]</scope>
    <source>
        <strain evidence="6 7">DSM 101953</strain>
    </source>
</reference>
<evidence type="ECO:0008006" key="8">
    <source>
        <dbReference type="Google" id="ProtNLM"/>
    </source>
</evidence>
<dbReference type="InterPro" id="IPR015882">
    <property type="entry name" value="HEX_bac_N"/>
</dbReference>
<evidence type="ECO:0000256" key="1">
    <source>
        <dbReference type="ARBA" id="ARBA00006285"/>
    </source>
</evidence>
<proteinExistence type="inferred from homology"/>
<dbReference type="RefSeq" id="WP_209874553.1">
    <property type="nucleotide sequence ID" value="NZ_JAGGLV010000009.1"/>
</dbReference>
<dbReference type="SUPFAM" id="SSF55545">
    <property type="entry name" value="beta-N-acetylhexosaminidase-like domain"/>
    <property type="match status" value="1"/>
</dbReference>
<comment type="similarity">
    <text evidence="1">Belongs to the glycosyl hydrolase 20 family.</text>
</comment>
<dbReference type="InterPro" id="IPR015883">
    <property type="entry name" value="Glyco_hydro_20_cat"/>
</dbReference>
<dbReference type="Pfam" id="PF02838">
    <property type="entry name" value="Glyco_hydro_20b"/>
    <property type="match status" value="1"/>
</dbReference>
<evidence type="ECO:0000256" key="3">
    <source>
        <dbReference type="ARBA" id="ARBA00023295"/>
    </source>
</evidence>
<dbReference type="SUPFAM" id="SSF51445">
    <property type="entry name" value="(Trans)glycosidases"/>
    <property type="match status" value="1"/>
</dbReference>
<accession>A0ABS4NUC1</accession>
<feature type="domain" description="Beta-hexosaminidase bacterial type N-terminal" evidence="5">
    <location>
        <begin position="4"/>
        <end position="131"/>
    </location>
</feature>
<keyword evidence="3" id="KW-0326">Glycosidase</keyword>
<evidence type="ECO:0000256" key="2">
    <source>
        <dbReference type="ARBA" id="ARBA00022801"/>
    </source>
</evidence>
<sequence>MNLQLIPEPQVVQSRGPEPVSGIRGWTVQLQLPVKDVRLLTAAQRIFTEVTVRTTHDGSGVFSLVTDGTPLNPLLARRVEGKHDGYVLITDTDRIELYALSASGLFYGLKTLEQLLHTGGDRVPALTIADWAELKLRSDYLDLRTVYPTYEHILEYIAELADYKINTLVIEYEDKLPFRKLGFLRHPELAFSEEEHQRLLKAAHDHFVTVIPKQQSFGHLEYILKHPAYIGLREVPETVSELCPHRPGSFEMMAGILEEVAALHPHSDYLHLGCDEVWTLGTCEDCKRSGLTPEASFIRFVNQLAEKTVSLGKQPMIWHDMIMHATAEEIAALDKRIVVVVWIYGGHRMKADARLILHKLRDAGIETLGASSVRCWDDNGDQNYPVIHNRIKNVLDWIELARSEQLGGIIHTNWGCPFSLGSPYGLFETSRYPAFLAAEQSWNSGADLSTYLVRFLHRFHGLPAALLSGEEWADYAVTDYYALIPQLLPEVRKNRLTAELIDAMIQYEIPAQRRSPLHTFLFRGAMSPGSEEVLTFLRDKYRSGYGDLRRAKLRMQTVLAELLVPQMAELFLRSRFYRPELFEADLHAMITDLEIIEQKAGDS</sequence>
<organism evidence="6 7">
    <name type="scientific">Paenibacillus silagei</name>
    <dbReference type="NCBI Taxonomy" id="1670801"/>
    <lineage>
        <taxon>Bacteria</taxon>
        <taxon>Bacillati</taxon>
        <taxon>Bacillota</taxon>
        <taxon>Bacilli</taxon>
        <taxon>Bacillales</taxon>
        <taxon>Paenibacillaceae</taxon>
        <taxon>Paenibacillus</taxon>
    </lineage>
</organism>
<dbReference type="Proteomes" id="UP000773462">
    <property type="component" value="Unassembled WGS sequence"/>
</dbReference>
<evidence type="ECO:0000313" key="7">
    <source>
        <dbReference type="Proteomes" id="UP000773462"/>
    </source>
</evidence>
<dbReference type="PANTHER" id="PTHR21040">
    <property type="entry name" value="BCDNA.GH04120"/>
    <property type="match status" value="1"/>
</dbReference>
<dbReference type="Gene3D" id="3.20.20.80">
    <property type="entry name" value="Glycosidases"/>
    <property type="match status" value="1"/>
</dbReference>
<gene>
    <name evidence="6" type="ORF">J2Z70_003159</name>
</gene>
<evidence type="ECO:0000259" key="5">
    <source>
        <dbReference type="Pfam" id="PF02838"/>
    </source>
</evidence>
<name>A0ABS4NUC1_9BACL</name>
<dbReference type="Gene3D" id="3.30.379.10">
    <property type="entry name" value="Chitobiase/beta-hexosaminidase domain 2-like"/>
    <property type="match status" value="1"/>
</dbReference>
<dbReference type="InterPro" id="IPR038901">
    <property type="entry name" value="HEXDC-like"/>
</dbReference>
<dbReference type="InterPro" id="IPR017853">
    <property type="entry name" value="GH"/>
</dbReference>
<dbReference type="EMBL" id="JAGGLV010000009">
    <property type="protein sequence ID" value="MBP2113005.1"/>
    <property type="molecule type" value="Genomic_DNA"/>
</dbReference>
<feature type="domain" description="Glycoside hydrolase family 20 catalytic" evidence="4">
    <location>
        <begin position="147"/>
        <end position="344"/>
    </location>
</feature>